<accession>A0A0R3L1W9</accession>
<evidence type="ECO:0000313" key="2">
    <source>
        <dbReference type="Proteomes" id="UP000051913"/>
    </source>
</evidence>
<protein>
    <submittedName>
        <fullName evidence="1">Uncharacterized protein</fullName>
    </submittedName>
</protein>
<reference evidence="1 2" key="1">
    <citation type="submission" date="2014-03" db="EMBL/GenBank/DDBJ databases">
        <title>Bradyrhizobium valentinum sp. nov., isolated from effective nodules of Lupinus mariae-josephae, a lupine endemic of basic-lime soils in Eastern Spain.</title>
        <authorList>
            <person name="Duran D."/>
            <person name="Rey L."/>
            <person name="Navarro A."/>
            <person name="Busquets A."/>
            <person name="Imperial J."/>
            <person name="Ruiz-Argueso T."/>
        </authorList>
    </citation>
    <scope>NUCLEOTIDE SEQUENCE [LARGE SCALE GENOMIC DNA]</scope>
    <source>
        <strain evidence="1 2">LmjM3</strain>
    </source>
</reference>
<dbReference type="AlphaFoldDB" id="A0A0R3L1W9"/>
<name>A0A0R3L1W9_9BRAD</name>
<dbReference type="EMBL" id="LLXX01000173">
    <property type="protein sequence ID" value="KRQ99282.1"/>
    <property type="molecule type" value="Genomic_DNA"/>
</dbReference>
<dbReference type="Proteomes" id="UP000051913">
    <property type="component" value="Unassembled WGS sequence"/>
</dbReference>
<organism evidence="1 2">
    <name type="scientific">Bradyrhizobium valentinum</name>
    <dbReference type="NCBI Taxonomy" id="1518501"/>
    <lineage>
        <taxon>Bacteria</taxon>
        <taxon>Pseudomonadati</taxon>
        <taxon>Pseudomonadota</taxon>
        <taxon>Alphaproteobacteria</taxon>
        <taxon>Hyphomicrobiales</taxon>
        <taxon>Nitrobacteraceae</taxon>
        <taxon>Bradyrhizobium</taxon>
    </lineage>
</organism>
<gene>
    <name evidence="1" type="ORF">CP49_11845</name>
</gene>
<dbReference type="RefSeq" id="WP_057853934.1">
    <property type="nucleotide sequence ID" value="NZ_LLXX01000173.1"/>
</dbReference>
<proteinExistence type="predicted"/>
<evidence type="ECO:0000313" key="1">
    <source>
        <dbReference type="EMBL" id="KRQ99282.1"/>
    </source>
</evidence>
<sequence>MRRYDAYRIERNDNLAAPEFWNTRFQDIDLRLATRENDAERIDNAVDDLERVALQRLNDTFTPLIIEAQDRLNSLGASFSAESFTPLEIGLGPRSFILTEESAENYVYTDYVKARSAADGARYMLGEVVSFDRATKLLEISVDEVGGSGTVNDWLIRVGAPPDLTHAARKDNPHEVTAAQVGAWTTAEAAAAIAAAIAAIPGVDLSSRLARDQNLADLLDVAAARTALGLKLLATQDTVGWSQLAANIFATAANFRAKAANKLLTAEAVWDAAMLVTLPEQSGTITLDLSTGVNFWLPLNGSITLLNPINGKNGQSGCIYIYQGSGAGRTVSYGNLWYPINAQYPALSTATGASNYLTYQYTGNLFAFTGGKLTG</sequence>
<keyword evidence="2" id="KW-1185">Reference proteome</keyword>
<comment type="caution">
    <text evidence="1">The sequence shown here is derived from an EMBL/GenBank/DDBJ whole genome shotgun (WGS) entry which is preliminary data.</text>
</comment>